<reference evidence="1" key="2">
    <citation type="submission" date="2013-04" db="UniProtKB">
        <authorList>
            <consortium name="EnsemblPlants"/>
        </authorList>
    </citation>
    <scope>IDENTIFICATION</scope>
</reference>
<evidence type="ECO:0000313" key="2">
    <source>
        <dbReference type="Proteomes" id="UP000006038"/>
    </source>
</evidence>
<protein>
    <submittedName>
        <fullName evidence="1">Uncharacterized protein</fullName>
    </submittedName>
</protein>
<proteinExistence type="predicted"/>
<dbReference type="Gramene" id="OB08G27180.1">
    <property type="protein sequence ID" value="OB08G27180.1"/>
    <property type="gene ID" value="OB08G27180"/>
</dbReference>
<evidence type="ECO:0000313" key="1">
    <source>
        <dbReference type="EnsemblPlants" id="OB08G27180.1"/>
    </source>
</evidence>
<reference evidence="1" key="1">
    <citation type="journal article" date="2013" name="Nat. Commun.">
        <title>Whole-genome sequencing of Oryza brachyantha reveals mechanisms underlying Oryza genome evolution.</title>
        <authorList>
            <person name="Chen J."/>
            <person name="Huang Q."/>
            <person name="Gao D."/>
            <person name="Wang J."/>
            <person name="Lang Y."/>
            <person name="Liu T."/>
            <person name="Li B."/>
            <person name="Bai Z."/>
            <person name="Luis Goicoechea J."/>
            <person name="Liang C."/>
            <person name="Chen C."/>
            <person name="Zhang W."/>
            <person name="Sun S."/>
            <person name="Liao Y."/>
            <person name="Zhang X."/>
            <person name="Yang L."/>
            <person name="Song C."/>
            <person name="Wang M."/>
            <person name="Shi J."/>
            <person name="Liu G."/>
            <person name="Liu J."/>
            <person name="Zhou H."/>
            <person name="Zhou W."/>
            <person name="Yu Q."/>
            <person name="An N."/>
            <person name="Chen Y."/>
            <person name="Cai Q."/>
            <person name="Wang B."/>
            <person name="Liu B."/>
            <person name="Min J."/>
            <person name="Huang Y."/>
            <person name="Wu H."/>
            <person name="Li Z."/>
            <person name="Zhang Y."/>
            <person name="Yin Y."/>
            <person name="Song W."/>
            <person name="Jiang J."/>
            <person name="Jackson S.A."/>
            <person name="Wing R.A."/>
            <person name="Wang J."/>
            <person name="Chen M."/>
        </authorList>
    </citation>
    <scope>NUCLEOTIDE SEQUENCE [LARGE SCALE GENOMIC DNA]</scope>
    <source>
        <strain evidence="1">cv. IRGC 101232</strain>
    </source>
</reference>
<accession>J3MUD7</accession>
<dbReference type="HOGENOM" id="CLU_2458395_0_0_1"/>
<dbReference type="EnsemblPlants" id="OB08G27180.1">
    <property type="protein sequence ID" value="OB08G27180.1"/>
    <property type="gene ID" value="OB08G27180"/>
</dbReference>
<dbReference type="AlphaFoldDB" id="J3MUD7"/>
<organism evidence="1">
    <name type="scientific">Oryza brachyantha</name>
    <name type="common">malo sina</name>
    <dbReference type="NCBI Taxonomy" id="4533"/>
    <lineage>
        <taxon>Eukaryota</taxon>
        <taxon>Viridiplantae</taxon>
        <taxon>Streptophyta</taxon>
        <taxon>Embryophyta</taxon>
        <taxon>Tracheophyta</taxon>
        <taxon>Spermatophyta</taxon>
        <taxon>Magnoliopsida</taxon>
        <taxon>Liliopsida</taxon>
        <taxon>Poales</taxon>
        <taxon>Poaceae</taxon>
        <taxon>BOP clade</taxon>
        <taxon>Oryzoideae</taxon>
        <taxon>Oryzeae</taxon>
        <taxon>Oryzinae</taxon>
        <taxon>Oryza</taxon>
    </lineage>
</organism>
<name>J3MUD7_ORYBR</name>
<keyword evidence="2" id="KW-1185">Reference proteome</keyword>
<dbReference type="Proteomes" id="UP000006038">
    <property type="component" value="Chromosome 8"/>
</dbReference>
<sequence>MHFHLAQNCAPLMLTPPYSSMFRSRARGRDDAAAACNVMESSLCLSMGIWPDPHQLRPNMLLQIPQVRPVCWLKESLRLVAPVYGHKLR</sequence>